<gene>
    <name evidence="1" type="primary">smc</name>
    <name evidence="3" type="ORF">HKBW3S03_00751</name>
    <name evidence="4" type="ORF">HKBW3S34_00912</name>
</gene>
<name>A0A6V8Q9A6_9ACTN</name>
<dbReference type="GO" id="GO:0030261">
    <property type="term" value="P:chromosome condensation"/>
    <property type="evidence" value="ECO:0007669"/>
    <property type="project" value="InterPro"/>
</dbReference>
<feature type="coiled-coil region" evidence="1">
    <location>
        <begin position="454"/>
        <end position="488"/>
    </location>
</feature>
<comment type="similarity">
    <text evidence="1">Belongs to the SMC family.</text>
</comment>
<dbReference type="RefSeq" id="WP_176236876.1">
    <property type="nucleotide sequence ID" value="NZ_BLRU01000052.1"/>
</dbReference>
<evidence type="ECO:0000313" key="4">
    <source>
        <dbReference type="EMBL" id="GFP29992.1"/>
    </source>
</evidence>
<feature type="coiled-coil region" evidence="1">
    <location>
        <begin position="167"/>
        <end position="201"/>
    </location>
</feature>
<evidence type="ECO:0000313" key="5">
    <source>
        <dbReference type="Proteomes" id="UP000574717"/>
    </source>
</evidence>
<proteinExistence type="inferred from homology"/>
<dbReference type="SUPFAM" id="SSF52540">
    <property type="entry name" value="P-loop containing nucleoside triphosphate hydrolases"/>
    <property type="match status" value="1"/>
</dbReference>
<evidence type="ECO:0000259" key="2">
    <source>
        <dbReference type="SMART" id="SM00382"/>
    </source>
</evidence>
<dbReference type="SMART" id="SM00382">
    <property type="entry name" value="AAA"/>
    <property type="match status" value="1"/>
</dbReference>
<dbReference type="HAMAP" id="MF_01894">
    <property type="entry name" value="Smc_prok"/>
    <property type="match status" value="1"/>
</dbReference>
<keyword evidence="6" id="KW-1185">Reference proteome</keyword>
<dbReference type="InterPro" id="IPR011890">
    <property type="entry name" value="SMC_prok"/>
</dbReference>
<comment type="caution">
    <text evidence="4">The sequence shown here is derived from an EMBL/GenBank/DDBJ whole genome shotgun (WGS) entry which is preliminary data.</text>
</comment>
<protein>
    <recommendedName>
        <fullName evidence="1">Chromosome partition protein Smc</fullName>
    </recommendedName>
</protein>
<dbReference type="GO" id="GO:0007059">
    <property type="term" value="P:chromosome segregation"/>
    <property type="evidence" value="ECO:0007669"/>
    <property type="project" value="UniProtKB-UniRule"/>
</dbReference>
<dbReference type="GO" id="GO:0007062">
    <property type="term" value="P:sister chromatid cohesion"/>
    <property type="evidence" value="ECO:0007669"/>
    <property type="project" value="InterPro"/>
</dbReference>
<dbReference type="Gene3D" id="3.40.50.300">
    <property type="entry name" value="P-loop containing nucleotide triphosphate hydrolases"/>
    <property type="match status" value="2"/>
</dbReference>
<feature type="coiled-coil region" evidence="1">
    <location>
        <begin position="227"/>
        <end position="254"/>
    </location>
</feature>
<dbReference type="Pfam" id="PF02463">
    <property type="entry name" value="SMC_N"/>
    <property type="match status" value="1"/>
</dbReference>
<accession>A0A6V8Q9A6</accession>
<feature type="coiled-coil region" evidence="1">
    <location>
        <begin position="661"/>
        <end position="695"/>
    </location>
</feature>
<sequence length="849" mass="97354">MYLEKVVLKGFKSFAEKTELVFEPGISVIVGPNGSGKSNIVEAIAWVLGEQRVKSLRGTRMEDVIFAGSPSKKPLGIAEVSLVFDNSDQRISLEFSEVAITRRVYRAGGSEYFLNSAPCRLNDILEVIFDAGMGRELHSIVSQGGLEEIILSKPLDRRMVIEEASGIVKFKRRREKTLRRLEATEENLLRVKDILREIDKRITPLKAQAKKAEEWTNLEKRLREVEIDRSLALLQRLNVELEGLEEEKRKRLEGLGSIAKLMEEKIRRAEDLDSRLPGFRNSYASMLEKRSRLQKEQGRLESLLLMTASKESYLKRDLASVRAEAQSLDRDLTEVAQKEEELQLAKDLFNQKNIELKELREKAGKIQMEMGLLDIKRKNNGRLLEKTAGRMDGAITRAKEELEKMDLPGVIREIKKSDSLPGSEKYQEIIRALNSLEVVIIPALKEICQLNEERKNLSLSSLSLEEEVRVLEAEERELQQRKMELKVDIGTVGERIVSYESLLKGRRTADLHGRKETLQKEITGLENSLNSVRELGELGRRMKKTEDLFRKGLEGELADPQEYQVFRQELQKVQKEISDLRSRQEQEREEVHRIELAMTEAGVKRQELLSEMEEKFGSAWSMAQREGRAVSDIEALEREISDIRRRMGTIGPVNPLAAGEYARELERRNFLLSQIEDLEKSRDSIRKILREIDLKTEEMFYNSFEEIDRRFRDIIKVLFPEGDGCLEVDDEEGGIEIHIKNGSKRSDKLSLLSGGERALVSLAFLFAIYEARPSPFYVLDEVDAALDDVNLARFIALLENFKERHQVIVVTHQKRTMEIADVLYGVSIRPDSISKVISEKVEERFITAN</sequence>
<feature type="binding site" evidence="1">
    <location>
        <begin position="32"/>
        <end position="39"/>
    </location>
    <ligand>
        <name>ATP</name>
        <dbReference type="ChEBI" id="CHEBI:30616"/>
    </ligand>
</feature>
<dbReference type="Proteomes" id="UP000588083">
    <property type="component" value="Unassembled WGS sequence"/>
</dbReference>
<keyword evidence="1" id="KW-0963">Cytoplasm</keyword>
<organism evidence="4 6">
    <name type="scientific">Candidatus Hakubella thermalkaliphila</name>
    <dbReference type="NCBI Taxonomy" id="2754717"/>
    <lineage>
        <taxon>Bacteria</taxon>
        <taxon>Bacillati</taxon>
        <taxon>Actinomycetota</taxon>
        <taxon>Actinomycetota incertae sedis</taxon>
        <taxon>Candidatus Hakubellales</taxon>
        <taxon>Candidatus Hakubellaceae</taxon>
        <taxon>Candidatus Hakubella</taxon>
    </lineage>
</organism>
<keyword evidence="1" id="KW-0067">ATP-binding</keyword>
<comment type="function">
    <text evidence="1">Required for chromosome condensation and partitioning.</text>
</comment>
<dbReference type="GO" id="GO:0003677">
    <property type="term" value="F:DNA binding"/>
    <property type="evidence" value="ECO:0007669"/>
    <property type="project" value="UniProtKB-UniRule"/>
</dbReference>
<dbReference type="InterPro" id="IPR003395">
    <property type="entry name" value="RecF/RecN/SMC_N"/>
</dbReference>
<dbReference type="EMBL" id="BLRZ01000035">
    <property type="protein sequence ID" value="GFP29992.1"/>
    <property type="molecule type" value="Genomic_DNA"/>
</dbReference>
<dbReference type="InterPro" id="IPR003593">
    <property type="entry name" value="AAA+_ATPase"/>
</dbReference>
<reference evidence="5 6" key="1">
    <citation type="journal article" date="2020" name="Front. Microbiol.">
        <title>Single-cell genomics of novel Actinobacteria with the Wood-Ljungdahl pathway discovered in a serpentinizing system.</title>
        <authorList>
            <person name="Merino N."/>
            <person name="Kawai M."/>
            <person name="Boyd E.S."/>
            <person name="Colman D.R."/>
            <person name="McGlynn S.E."/>
            <person name="Nealson K.H."/>
            <person name="Kurokawa K."/>
            <person name="Hongoh Y."/>
        </authorList>
    </citation>
    <scope>NUCLEOTIDE SEQUENCE [LARGE SCALE GENOMIC DNA]</scope>
    <source>
        <strain evidence="3 5">S03</strain>
        <strain evidence="4 6">S34</strain>
    </source>
</reference>
<keyword evidence="1" id="KW-0547">Nucleotide-binding</keyword>
<evidence type="ECO:0000313" key="3">
    <source>
        <dbReference type="EMBL" id="GFP19246.1"/>
    </source>
</evidence>
<keyword evidence="1" id="KW-0175">Coiled coil</keyword>
<feature type="domain" description="AAA+ ATPase" evidence="2">
    <location>
        <begin position="23"/>
        <end position="829"/>
    </location>
</feature>
<evidence type="ECO:0000313" key="6">
    <source>
        <dbReference type="Proteomes" id="UP000588083"/>
    </source>
</evidence>
<evidence type="ECO:0000256" key="1">
    <source>
        <dbReference type="HAMAP-Rule" id="MF_01894"/>
    </source>
</evidence>
<comment type="subunit">
    <text evidence="1">Homodimer.</text>
</comment>
<feature type="coiled-coil region" evidence="1">
    <location>
        <begin position="318"/>
        <end position="369"/>
    </location>
</feature>
<keyword evidence="1" id="KW-0238">DNA-binding</keyword>
<comment type="domain">
    <text evidence="1">Contains large globular domains required for ATP hydrolysis at each terminus and a third globular domain forming a flexible hinge near the middle of the molecule. These domains are separated by coiled-coil structures.</text>
</comment>
<dbReference type="EMBL" id="BLRU01000052">
    <property type="protein sequence ID" value="GFP19246.1"/>
    <property type="molecule type" value="Genomic_DNA"/>
</dbReference>
<dbReference type="Proteomes" id="UP000574717">
    <property type="component" value="Unassembled WGS sequence"/>
</dbReference>
<dbReference type="InterPro" id="IPR027417">
    <property type="entry name" value="P-loop_NTPase"/>
</dbReference>
<dbReference type="AlphaFoldDB" id="A0A6V8Q9A6"/>
<dbReference type="GO" id="GO:0005524">
    <property type="term" value="F:ATP binding"/>
    <property type="evidence" value="ECO:0007669"/>
    <property type="project" value="UniProtKB-UniRule"/>
</dbReference>
<dbReference type="GO" id="GO:0005737">
    <property type="term" value="C:cytoplasm"/>
    <property type="evidence" value="ECO:0007669"/>
    <property type="project" value="UniProtKB-SubCell"/>
</dbReference>
<comment type="subcellular location">
    <subcellularLocation>
        <location evidence="1">Cytoplasm</location>
    </subcellularLocation>
</comment>
<dbReference type="GO" id="GO:0006260">
    <property type="term" value="P:DNA replication"/>
    <property type="evidence" value="ECO:0007669"/>
    <property type="project" value="UniProtKB-UniRule"/>
</dbReference>
<dbReference type="PANTHER" id="PTHR43977">
    <property type="entry name" value="STRUCTURAL MAINTENANCE OF CHROMOSOMES PROTEIN 3"/>
    <property type="match status" value="1"/>
</dbReference>
<feature type="coiled-coil region" evidence="1">
    <location>
        <begin position="563"/>
        <end position="597"/>
    </location>
</feature>